<evidence type="ECO:0000256" key="5">
    <source>
        <dbReference type="ARBA" id="ARBA00023163"/>
    </source>
</evidence>
<evidence type="ECO:0000256" key="6">
    <source>
        <dbReference type="ARBA" id="ARBA00023242"/>
    </source>
</evidence>
<feature type="region of interest" description="Disordered" evidence="7">
    <location>
        <begin position="1"/>
        <end position="20"/>
    </location>
</feature>
<comment type="caution">
    <text evidence="9">The sequence shown here is derived from an EMBL/GenBank/DDBJ whole genome shotgun (WGS) entry which is preliminary data.</text>
</comment>
<keyword evidence="5" id="KW-0804">Transcription</keyword>
<dbReference type="InterPro" id="IPR037818">
    <property type="entry name" value="TAF8"/>
</dbReference>
<accession>A0AAV5IE29</accession>
<dbReference type="AlphaFoldDB" id="A0AAV5IE29"/>
<dbReference type="InterPro" id="IPR006565">
    <property type="entry name" value="BTP"/>
</dbReference>
<comment type="similarity">
    <text evidence="2">Belongs to the TAF8 family.</text>
</comment>
<evidence type="ECO:0000313" key="9">
    <source>
        <dbReference type="EMBL" id="GKU97365.1"/>
    </source>
</evidence>
<evidence type="ECO:0000313" key="10">
    <source>
        <dbReference type="Proteomes" id="UP001054252"/>
    </source>
</evidence>
<reference evidence="9 10" key="1">
    <citation type="journal article" date="2021" name="Commun. Biol.">
        <title>The genome of Shorea leprosula (Dipterocarpaceae) highlights the ecological relevance of drought in aseasonal tropical rainforests.</title>
        <authorList>
            <person name="Ng K.K.S."/>
            <person name="Kobayashi M.J."/>
            <person name="Fawcett J.A."/>
            <person name="Hatakeyama M."/>
            <person name="Paape T."/>
            <person name="Ng C.H."/>
            <person name="Ang C.C."/>
            <person name="Tnah L.H."/>
            <person name="Lee C.T."/>
            <person name="Nishiyama T."/>
            <person name="Sese J."/>
            <person name="O'Brien M.J."/>
            <person name="Copetti D."/>
            <person name="Mohd Noor M.I."/>
            <person name="Ong R.C."/>
            <person name="Putra M."/>
            <person name="Sireger I.Z."/>
            <person name="Indrioko S."/>
            <person name="Kosugi Y."/>
            <person name="Izuno A."/>
            <person name="Isagi Y."/>
            <person name="Lee S.L."/>
            <person name="Shimizu K.K."/>
        </authorList>
    </citation>
    <scope>NUCLEOTIDE SEQUENCE [LARGE SCALE GENOMIC DNA]</scope>
    <source>
        <strain evidence="9">214</strain>
    </source>
</reference>
<keyword evidence="10" id="KW-1185">Reference proteome</keyword>
<protein>
    <recommendedName>
        <fullName evidence="3">Transcription initiation factor TFIID subunit 8</fullName>
    </recommendedName>
</protein>
<evidence type="ECO:0000256" key="2">
    <source>
        <dbReference type="ARBA" id="ARBA00008767"/>
    </source>
</evidence>
<dbReference type="SUPFAM" id="SSF47113">
    <property type="entry name" value="Histone-fold"/>
    <property type="match status" value="1"/>
</dbReference>
<dbReference type="InterPro" id="IPR019473">
    <property type="entry name" value="TFIID_su8_C"/>
</dbReference>
<evidence type="ECO:0000256" key="1">
    <source>
        <dbReference type="ARBA" id="ARBA00004123"/>
    </source>
</evidence>
<dbReference type="EMBL" id="BPVZ01000011">
    <property type="protein sequence ID" value="GKU97365.1"/>
    <property type="molecule type" value="Genomic_DNA"/>
</dbReference>
<evidence type="ECO:0000256" key="3">
    <source>
        <dbReference type="ARBA" id="ARBA00017307"/>
    </source>
</evidence>
<evidence type="ECO:0000259" key="8">
    <source>
        <dbReference type="SMART" id="SM00576"/>
    </source>
</evidence>
<dbReference type="PANTHER" id="PTHR46338">
    <property type="entry name" value="TRANSCRIPTION INITIATION FACTOR TFIID SUBUNIT 8"/>
    <property type="match status" value="1"/>
</dbReference>
<proteinExistence type="inferred from homology"/>
<dbReference type="GO" id="GO:0005669">
    <property type="term" value="C:transcription factor TFIID complex"/>
    <property type="evidence" value="ECO:0007669"/>
    <property type="project" value="InterPro"/>
</dbReference>
<dbReference type="SMART" id="SM00576">
    <property type="entry name" value="BTP"/>
    <property type="match status" value="1"/>
</dbReference>
<dbReference type="Pfam" id="PF07524">
    <property type="entry name" value="Bromo_TP"/>
    <property type="match status" value="1"/>
</dbReference>
<feature type="domain" description="Bromodomain associated" evidence="8">
    <location>
        <begin position="24"/>
        <end position="100"/>
    </location>
</feature>
<evidence type="ECO:0000256" key="4">
    <source>
        <dbReference type="ARBA" id="ARBA00023015"/>
    </source>
</evidence>
<dbReference type="Proteomes" id="UP001054252">
    <property type="component" value="Unassembled WGS sequence"/>
</dbReference>
<organism evidence="9 10">
    <name type="scientific">Rubroshorea leprosula</name>
    <dbReference type="NCBI Taxonomy" id="152421"/>
    <lineage>
        <taxon>Eukaryota</taxon>
        <taxon>Viridiplantae</taxon>
        <taxon>Streptophyta</taxon>
        <taxon>Embryophyta</taxon>
        <taxon>Tracheophyta</taxon>
        <taxon>Spermatophyta</taxon>
        <taxon>Magnoliopsida</taxon>
        <taxon>eudicotyledons</taxon>
        <taxon>Gunneridae</taxon>
        <taxon>Pentapetalae</taxon>
        <taxon>rosids</taxon>
        <taxon>malvids</taxon>
        <taxon>Malvales</taxon>
        <taxon>Dipterocarpaceae</taxon>
        <taxon>Rubroshorea</taxon>
    </lineage>
</organism>
<dbReference type="InterPro" id="IPR009072">
    <property type="entry name" value="Histone-fold"/>
</dbReference>
<keyword evidence="4" id="KW-0805">Transcription regulation</keyword>
<name>A0AAV5IE29_9ROSI</name>
<keyword evidence="6" id="KW-0539">Nucleus</keyword>
<gene>
    <name evidence="9" type="ORF">SLEP1_g10517</name>
</gene>
<dbReference type="CDD" id="cd00076">
    <property type="entry name" value="HFD_SF"/>
    <property type="match status" value="1"/>
</dbReference>
<dbReference type="Gene3D" id="1.10.20.10">
    <property type="entry name" value="Histone, subunit A"/>
    <property type="match status" value="1"/>
</dbReference>
<dbReference type="GO" id="GO:0046982">
    <property type="term" value="F:protein heterodimerization activity"/>
    <property type="evidence" value="ECO:0007669"/>
    <property type="project" value="InterPro"/>
</dbReference>
<evidence type="ECO:0000256" key="7">
    <source>
        <dbReference type="SAM" id="MobiDB-lite"/>
    </source>
</evidence>
<comment type="subcellular location">
    <subcellularLocation>
        <location evidence="1">Nucleus</location>
    </subcellularLocation>
</comment>
<dbReference type="PANTHER" id="PTHR46338:SF19">
    <property type="entry name" value="TRANSCRIPTION INITIATION FACTOR TFIID SUBUNIT 8"/>
    <property type="match status" value="1"/>
</dbReference>
<dbReference type="CDD" id="cd08049">
    <property type="entry name" value="TAF8"/>
    <property type="match status" value="1"/>
</dbReference>
<sequence length="377" mass="40510">MSDGGGENGRKHDQPHPKRKFGGNDFVLAISKIAVAQICENVGFQTFQQSALEALSDIAVRYIENIGKSALFHASLAGRAEGNVFDIIQGLEELGSGLGFAGASDVDHCLANSGIVREIIQYVADSEDIPFAHSLPHFPVVKNCKPAPSFLQTGAEPPGEHVPPWLPTFPDPETYAQLSLGNEKTTVSNMESVEPAKHKTRTDRSLLNLQQRFACDGFEGPSSGDGGDAVRARKAVESNPYLAAPLHFGEKEVSPVALPAKLSNEGIVRNIVVENNHAVGNPVSVLETFAPAIEAMNSRKCDSEDGLNTALLNQRPSVHFKIGIGKKSLGAELDLSLQRNGSEKISPWFGNDNEKDDKKRRAECILKGSIENAGELA</sequence>